<feature type="region of interest" description="Disordered" evidence="1">
    <location>
        <begin position="335"/>
        <end position="457"/>
    </location>
</feature>
<sequence>MLRLLNLASFRDLLILYAIFGLWFLAALSWIHDAAVLTLSTSQYLAWDVLDGTIWASKVTLAFFLLTTSFKIGLWICKDDNHNSCWATGFERLPKPVSVVPFGFLKQLEYCTLTAASVLGSLVETREMMHRLLAALRRAERLMENILLLFPIFNLVFRIETRVCKLNRLCAKSSSINAAIHEMPNPGEHDQPTHPPPGAYPTTDHGPHYEMEATIDALFLNHPLEREQDRDKVNAENNDMIEPDNGERGSGESEHDVLQTSEDYDADTEGNFDDLPLPKQAASDCDADSESSSVNGSGPRYTRKLRDARHKTKSVQQPRTRFQSYNGELTEARVDADEVADNHVHTTEGRVPVRVSPQNSVPTTPPTTSQSQGDKAADYPDVVRFRFRPADQQGRRNAYDWSNMPASTDAHPLPPPSTDLWASSSYPSSPRRLFLSPPGTHLSSLQSSPRPSHLRSAGYYPRRTDVLTPTCSLHPISRASNGPASLPQLFSSRAERRPTSPGDRMHIRRGTGGLSGRRRPPTINTDLPSPPSSNSHCLLSDNSSSAPPSRYSNSSTRTCYYMRPTIERLGVGSPLYILRLLRRPTSVLSSTSTSSSSTSSHFSRTSTRTYYRPRTRNPIPHHAPVSLTPMERFLRHDMPPFSAPEYSSGGHSRLPAEASTSRSTTGLRRGYPVDGRGDHARLERLPPGFQNLMSTL</sequence>
<keyword evidence="4" id="KW-1185">Reference proteome</keyword>
<dbReference type="AlphaFoldDB" id="A0A0D2CLW6"/>
<feature type="transmembrane region" description="Helical" evidence="2">
    <location>
        <begin position="12"/>
        <end position="32"/>
    </location>
</feature>
<feature type="compositionally biased region" description="Low complexity" evidence="1">
    <location>
        <begin position="355"/>
        <end position="372"/>
    </location>
</feature>
<feature type="region of interest" description="Disordered" evidence="1">
    <location>
        <begin position="588"/>
        <end position="624"/>
    </location>
</feature>
<feature type="region of interest" description="Disordered" evidence="1">
    <location>
        <begin position="181"/>
        <end position="207"/>
    </location>
</feature>
<feature type="region of interest" description="Disordered" evidence="1">
    <location>
        <begin position="472"/>
        <end position="556"/>
    </location>
</feature>
<accession>A0A0D2CLW6</accession>
<feature type="compositionally biased region" description="Low complexity" evidence="1">
    <location>
        <begin position="540"/>
        <end position="555"/>
    </location>
</feature>
<feature type="region of interest" description="Disordered" evidence="1">
    <location>
        <begin position="639"/>
        <end position="696"/>
    </location>
</feature>
<gene>
    <name evidence="3" type="ORF">PV04_08441</name>
</gene>
<keyword evidence="2" id="KW-0472">Membrane</keyword>
<reference evidence="3 4" key="1">
    <citation type="submission" date="2015-01" db="EMBL/GenBank/DDBJ databases">
        <title>The Genome Sequence of Capronia semiimmersa CBS27337.</title>
        <authorList>
            <consortium name="The Broad Institute Genomics Platform"/>
            <person name="Cuomo C."/>
            <person name="de Hoog S."/>
            <person name="Gorbushina A."/>
            <person name="Stielow B."/>
            <person name="Teixiera M."/>
            <person name="Abouelleil A."/>
            <person name="Chapman S.B."/>
            <person name="Priest M."/>
            <person name="Young S.K."/>
            <person name="Wortman J."/>
            <person name="Nusbaum C."/>
            <person name="Birren B."/>
        </authorList>
    </citation>
    <scope>NUCLEOTIDE SEQUENCE [LARGE SCALE GENOMIC DNA]</scope>
    <source>
        <strain evidence="3 4">CBS 27337</strain>
    </source>
</reference>
<feature type="compositionally biased region" description="Basic and acidic residues" evidence="1">
    <location>
        <begin position="675"/>
        <end position="684"/>
    </location>
</feature>
<evidence type="ECO:0000313" key="3">
    <source>
        <dbReference type="EMBL" id="KIW66241.1"/>
    </source>
</evidence>
<proteinExistence type="predicted"/>
<feature type="compositionally biased region" description="Polar residues" evidence="1">
    <location>
        <begin position="441"/>
        <end position="450"/>
    </location>
</feature>
<organism evidence="3 4">
    <name type="scientific">Phialophora macrospora</name>
    <dbReference type="NCBI Taxonomy" id="1851006"/>
    <lineage>
        <taxon>Eukaryota</taxon>
        <taxon>Fungi</taxon>
        <taxon>Dikarya</taxon>
        <taxon>Ascomycota</taxon>
        <taxon>Pezizomycotina</taxon>
        <taxon>Eurotiomycetes</taxon>
        <taxon>Chaetothyriomycetidae</taxon>
        <taxon>Chaetothyriales</taxon>
        <taxon>Herpotrichiellaceae</taxon>
        <taxon>Phialophora</taxon>
    </lineage>
</organism>
<feature type="compositionally biased region" description="Polar residues" evidence="1">
    <location>
        <begin position="522"/>
        <end position="537"/>
    </location>
</feature>
<feature type="compositionally biased region" description="Basic and acidic residues" evidence="1">
    <location>
        <begin position="375"/>
        <end position="384"/>
    </location>
</feature>
<feature type="compositionally biased region" description="Basic residues" evidence="1">
    <location>
        <begin position="301"/>
        <end position="313"/>
    </location>
</feature>
<feature type="compositionally biased region" description="Basic and acidic residues" evidence="1">
    <location>
        <begin position="245"/>
        <end position="257"/>
    </location>
</feature>
<feature type="region of interest" description="Disordered" evidence="1">
    <location>
        <begin position="227"/>
        <end position="321"/>
    </location>
</feature>
<dbReference type="HOGENOM" id="CLU_395861_0_0_1"/>
<feature type="compositionally biased region" description="Acidic residues" evidence="1">
    <location>
        <begin position="262"/>
        <end position="272"/>
    </location>
</feature>
<dbReference type="EMBL" id="KN846960">
    <property type="protein sequence ID" value="KIW66241.1"/>
    <property type="molecule type" value="Genomic_DNA"/>
</dbReference>
<keyword evidence="2" id="KW-0812">Transmembrane</keyword>
<feature type="compositionally biased region" description="Low complexity" evidence="1">
    <location>
        <begin position="423"/>
        <end position="438"/>
    </location>
</feature>
<feature type="compositionally biased region" description="Polar residues" evidence="1">
    <location>
        <begin position="478"/>
        <end position="491"/>
    </location>
</feature>
<keyword evidence="2" id="KW-1133">Transmembrane helix</keyword>
<protein>
    <submittedName>
        <fullName evidence="3">Uncharacterized protein</fullName>
    </submittedName>
</protein>
<evidence type="ECO:0000256" key="1">
    <source>
        <dbReference type="SAM" id="MobiDB-lite"/>
    </source>
</evidence>
<dbReference type="Proteomes" id="UP000054266">
    <property type="component" value="Unassembled WGS sequence"/>
</dbReference>
<feature type="compositionally biased region" description="Low complexity" evidence="1">
    <location>
        <begin position="588"/>
        <end position="612"/>
    </location>
</feature>
<evidence type="ECO:0000313" key="4">
    <source>
        <dbReference type="Proteomes" id="UP000054266"/>
    </source>
</evidence>
<evidence type="ECO:0000256" key="2">
    <source>
        <dbReference type="SAM" id="Phobius"/>
    </source>
</evidence>
<feature type="compositionally biased region" description="Basic and acidic residues" evidence="1">
    <location>
        <begin position="335"/>
        <end position="348"/>
    </location>
</feature>
<name>A0A0D2CLW6_9EURO</name>